<proteinExistence type="predicted"/>
<dbReference type="EMBL" id="ANOH01000318">
    <property type="protein sequence ID" value="EMI53939.1"/>
    <property type="molecule type" value="Genomic_DNA"/>
</dbReference>
<evidence type="ECO:0000313" key="1">
    <source>
        <dbReference type="EMBL" id="EMI53939.1"/>
    </source>
</evidence>
<protein>
    <submittedName>
        <fullName evidence="1">Uncharacterized protein</fullName>
    </submittedName>
</protein>
<comment type="caution">
    <text evidence="1">The sequence shown here is derived from an EMBL/GenBank/DDBJ whole genome shotgun (WGS) entry which is preliminary data.</text>
</comment>
<accession>M5TY34</accession>
<organism evidence="1 2">
    <name type="scientific">Rhodopirellula sallentina SM41</name>
    <dbReference type="NCBI Taxonomy" id="1263870"/>
    <lineage>
        <taxon>Bacteria</taxon>
        <taxon>Pseudomonadati</taxon>
        <taxon>Planctomycetota</taxon>
        <taxon>Planctomycetia</taxon>
        <taxon>Pirellulales</taxon>
        <taxon>Pirellulaceae</taxon>
        <taxon>Rhodopirellula</taxon>
    </lineage>
</organism>
<name>M5TY34_9BACT</name>
<dbReference type="AlphaFoldDB" id="M5TY34"/>
<keyword evidence="2" id="KW-1185">Reference proteome</keyword>
<dbReference type="PATRIC" id="fig|1263870.3.peg.4891"/>
<dbReference type="Proteomes" id="UP000011885">
    <property type="component" value="Unassembled WGS sequence"/>
</dbReference>
<reference evidence="1 2" key="1">
    <citation type="journal article" date="2013" name="Mar. Genomics">
        <title>Expression of sulfatases in Rhodopirellula baltica and the diversity of sulfatases in the genus Rhodopirellula.</title>
        <authorList>
            <person name="Wegner C.E."/>
            <person name="Richter-Heitmann T."/>
            <person name="Klindworth A."/>
            <person name="Klockow C."/>
            <person name="Richter M."/>
            <person name="Achstetter T."/>
            <person name="Glockner F.O."/>
            <person name="Harder J."/>
        </authorList>
    </citation>
    <scope>NUCLEOTIDE SEQUENCE [LARGE SCALE GENOMIC DNA]</scope>
    <source>
        <strain evidence="1 2">SM41</strain>
    </source>
</reference>
<evidence type="ECO:0000313" key="2">
    <source>
        <dbReference type="Proteomes" id="UP000011885"/>
    </source>
</evidence>
<gene>
    <name evidence="1" type="ORF">RSSM_04625</name>
</gene>
<sequence length="44" mass="5047">MESGLAARFREERSVGLWFGWGGELAEREDSGTRSMGWFIQCSY</sequence>